<dbReference type="InterPro" id="IPR022109">
    <property type="entry name" value="DUF3649"/>
</dbReference>
<sequence length="100" mass="9855">MNTRTSSFSPALRLLSRIAAAVLGGYALASAAAVFLAAVLPTGPAEAALGGMQFSFAVYTVAVIWAFAPVSLPRAWAGLLLPAVVLAGLGLALRGAGGGA</sequence>
<organism evidence="1 2">
    <name type="scientific">Variovorax boronicumulans</name>
    <dbReference type="NCBI Taxonomy" id="436515"/>
    <lineage>
        <taxon>Bacteria</taxon>
        <taxon>Pseudomonadati</taxon>
        <taxon>Pseudomonadota</taxon>
        <taxon>Betaproteobacteria</taxon>
        <taxon>Burkholderiales</taxon>
        <taxon>Comamonadaceae</taxon>
        <taxon>Variovorax</taxon>
    </lineage>
</organism>
<name>A0A250DNW7_9BURK</name>
<reference evidence="1 2" key="1">
    <citation type="submission" date="2017-09" db="EMBL/GenBank/DDBJ databases">
        <title>The diverse metabolic capabilities of V. boronicumulans make it an excellent choice for continued studies on novel biodegradation.</title>
        <authorList>
            <person name="Sun S."/>
        </authorList>
    </citation>
    <scope>NUCLEOTIDE SEQUENCE [LARGE SCALE GENOMIC DNA]</scope>
    <source>
        <strain evidence="1 2">J1</strain>
    </source>
</reference>
<dbReference type="EMBL" id="CP023284">
    <property type="protein sequence ID" value="ATA55944.1"/>
    <property type="molecule type" value="Genomic_DNA"/>
</dbReference>
<evidence type="ECO:0000313" key="2">
    <source>
        <dbReference type="Proteomes" id="UP000217154"/>
    </source>
</evidence>
<protein>
    <submittedName>
        <fullName evidence="1">Uncharacterized protein</fullName>
    </submittedName>
</protein>
<dbReference type="Proteomes" id="UP000217154">
    <property type="component" value="Chromosome"/>
</dbReference>
<dbReference type="AlphaFoldDB" id="A0A250DNW7"/>
<dbReference type="KEGG" id="vbo:CKY39_23930"/>
<dbReference type="Pfam" id="PF12365">
    <property type="entry name" value="DUF3649"/>
    <property type="match status" value="1"/>
</dbReference>
<proteinExistence type="predicted"/>
<dbReference type="RefSeq" id="WP_095746219.1">
    <property type="nucleotide sequence ID" value="NZ_BKDI01000001.1"/>
</dbReference>
<gene>
    <name evidence="1" type="ORF">CKY39_23930</name>
</gene>
<accession>A0A250DNW7</accession>
<evidence type="ECO:0000313" key="1">
    <source>
        <dbReference type="EMBL" id="ATA55944.1"/>
    </source>
</evidence>